<keyword evidence="2" id="KW-0630">Potassium</keyword>
<dbReference type="GO" id="GO:0006813">
    <property type="term" value="P:potassium ion transport"/>
    <property type="evidence" value="ECO:0007669"/>
    <property type="project" value="UniProtKB-KW"/>
</dbReference>
<keyword evidence="4 6" id="KW-1133">Transmembrane helix</keyword>
<dbReference type="PROSITE" id="PS51202">
    <property type="entry name" value="RCK_C"/>
    <property type="match status" value="1"/>
</dbReference>
<dbReference type="InterPro" id="IPR036291">
    <property type="entry name" value="NAD(P)-bd_dom_sf"/>
</dbReference>
<dbReference type="GO" id="GO:1902600">
    <property type="term" value="P:proton transmembrane transport"/>
    <property type="evidence" value="ECO:0007669"/>
    <property type="project" value="InterPro"/>
</dbReference>
<evidence type="ECO:0000256" key="3">
    <source>
        <dbReference type="ARBA" id="ARBA00022692"/>
    </source>
</evidence>
<dbReference type="PANTHER" id="PTHR43021:SF2">
    <property type="entry name" value="CATION_H+ EXCHANGER DOMAIN-CONTAINING PROTEIN"/>
    <property type="match status" value="1"/>
</dbReference>
<feature type="transmembrane region" description="Helical" evidence="6">
    <location>
        <begin position="28"/>
        <end position="48"/>
    </location>
</feature>
<comment type="subcellular location">
    <subcellularLocation>
        <location evidence="1">Membrane</location>
        <topology evidence="1">Multi-pass membrane protein</topology>
    </subcellularLocation>
</comment>
<evidence type="ECO:0000259" key="7">
    <source>
        <dbReference type="PROSITE" id="PS51094"/>
    </source>
</evidence>
<feature type="transmembrane region" description="Helical" evidence="6">
    <location>
        <begin position="191"/>
        <end position="215"/>
    </location>
</feature>
<feature type="transmembrane region" description="Helical" evidence="6">
    <location>
        <begin position="221"/>
        <end position="244"/>
    </location>
</feature>
<feature type="domain" description="RCK C-terminal" evidence="8">
    <location>
        <begin position="555"/>
        <end position="635"/>
    </location>
</feature>
<comment type="caution">
    <text evidence="9">The sequence shown here is derived from an EMBL/GenBank/DDBJ whole genome shotgun (WGS) entry which is preliminary data.</text>
</comment>
<dbReference type="Pfam" id="PF02254">
    <property type="entry name" value="TrkA_N"/>
    <property type="match status" value="1"/>
</dbReference>
<dbReference type="GO" id="GO:0015297">
    <property type="term" value="F:antiporter activity"/>
    <property type="evidence" value="ECO:0007669"/>
    <property type="project" value="InterPro"/>
</dbReference>
<feature type="transmembrane region" description="Helical" evidence="6">
    <location>
        <begin position="297"/>
        <end position="316"/>
    </location>
</feature>
<dbReference type="InterPro" id="IPR038770">
    <property type="entry name" value="Na+/solute_symporter_sf"/>
</dbReference>
<dbReference type="SUPFAM" id="SSF51735">
    <property type="entry name" value="NAD(P)-binding Rossmann-fold domains"/>
    <property type="match status" value="1"/>
</dbReference>
<dbReference type="InterPro" id="IPR003148">
    <property type="entry name" value="RCK_N"/>
</dbReference>
<dbReference type="Gene3D" id="1.20.1530.20">
    <property type="match status" value="1"/>
</dbReference>
<keyword evidence="3 6" id="KW-0812">Transmembrane</keyword>
<dbReference type="InterPro" id="IPR016152">
    <property type="entry name" value="PTrfase/Anion_transptr"/>
</dbReference>
<protein>
    <submittedName>
        <fullName evidence="9">TrkA3</fullName>
    </submittedName>
</protein>
<dbReference type="Gene3D" id="3.40.930.10">
    <property type="entry name" value="Mannitol-specific EII, Chain A"/>
    <property type="match status" value="1"/>
</dbReference>
<feature type="transmembrane region" description="Helical" evidence="6">
    <location>
        <begin position="383"/>
        <end position="402"/>
    </location>
</feature>
<keyword evidence="2" id="KW-0406">Ion transport</keyword>
<keyword evidence="2" id="KW-0813">Transport</keyword>
<dbReference type="GO" id="GO:0008324">
    <property type="term" value="F:monoatomic cation transmembrane transporter activity"/>
    <property type="evidence" value="ECO:0007669"/>
    <property type="project" value="InterPro"/>
</dbReference>
<dbReference type="InterPro" id="IPR036721">
    <property type="entry name" value="RCK_C_sf"/>
</dbReference>
<feature type="transmembrane region" description="Helical" evidence="6">
    <location>
        <begin position="161"/>
        <end position="179"/>
    </location>
</feature>
<dbReference type="AlphaFoldDB" id="A0A1V1PFL1"/>
<sequence>MDICIFSACFIIIAIASKEIGHSFIKTGLPLISGFLLTGIITGPYALNLITADAVANLKFIDELSLGFIAFAASNELHLKELKKKIKSIAWITTGLIIATFVLCSAALFFVSDWIPFMKEMPTSSRIAVSILAGSILVARSPSSAIAIINELRAKGPFTGTILSVTVIMDVLVIIIFSASSSIADAILSGLPFSIGFIGLLLCDLFLAFALGYILNKFLLFLLRLTIPGAVKQWGILISGYLVFVISKEIKHFSHIYFAMEIMLEPLLVCMVASFYVSNYSRYRQEFSQLLNNMSPLIYIAFFTLTGASLSMDVLVKTWHIAVILFCVRCAALFVGSYIGGTLAGLPSQMNRMAWMGYVTQAGVGLGLAKEVSCEFSEFGDPFATVIISVIVINQIIGPPFFKRAIKGMNEDRPRAKNIEFEGIRDAIIFGTDGQAFALARSLISHGWLVKIAGKNINTLDVPDMNVVQFSSITLTDMQRIQLEKAGAIVAMMSDEENYQICEIAYEHFGTETLIARLSNRSNFYRFQALDVLIVDPGTAIVNLLDHFVRSPSGASLLMGLNTGQNIMDITIRNPEMFGVAIRDLTLPFDTIIMSIRRRGQIIIPHGYTPLEAFDLVTVVGSLKNIEAVALQCDVNPEYAMVNFVTKAKAKQLPGQSVEKQIKQFIKTTDISHDNRFNTLISRSHVLDIRERIEVESFFQQVAHEMSGELNIPHSVLYDLLRQREQEASTVLSPGLAVPHIIIQGEKKFSILLARCKPGIVFSDSQPRVYAAFVLVGTKDERDFHLQALSAIARIVLTPNFENRWKRARSSTGLKHVMIHSNRLNGNRRRRA</sequence>
<feature type="transmembrane region" description="Helical" evidence="6">
    <location>
        <begin position="127"/>
        <end position="149"/>
    </location>
</feature>
<evidence type="ECO:0000259" key="8">
    <source>
        <dbReference type="PROSITE" id="PS51202"/>
    </source>
</evidence>
<dbReference type="PANTHER" id="PTHR43021">
    <property type="entry name" value="NA(+)/H(+) ANTIPORTER-RELATED"/>
    <property type="match status" value="1"/>
</dbReference>
<dbReference type="InterPro" id="IPR006037">
    <property type="entry name" value="RCK_C"/>
</dbReference>
<reference evidence="10" key="1">
    <citation type="submission" date="2012-11" db="EMBL/GenBank/DDBJ databases">
        <authorList>
            <person name="Lucero-Rivera Y.E."/>
            <person name="Tovar-Ramirez D."/>
        </authorList>
    </citation>
    <scope>NUCLEOTIDE SEQUENCE [LARGE SCALE GENOMIC DNA]</scope>
    <source>
        <strain evidence="10">Araruama</strain>
    </source>
</reference>
<feature type="transmembrane region" description="Helical" evidence="6">
    <location>
        <begin position="89"/>
        <end position="115"/>
    </location>
</feature>
<dbReference type="Pfam" id="PF00359">
    <property type="entry name" value="PTS_EIIA_2"/>
    <property type="match status" value="1"/>
</dbReference>
<evidence type="ECO:0000256" key="5">
    <source>
        <dbReference type="ARBA" id="ARBA00023136"/>
    </source>
</evidence>
<proteinExistence type="predicted"/>
<dbReference type="GO" id="GO:0016020">
    <property type="term" value="C:membrane"/>
    <property type="evidence" value="ECO:0007669"/>
    <property type="project" value="UniProtKB-SubCell"/>
</dbReference>
<dbReference type="SUPFAM" id="SSF116726">
    <property type="entry name" value="TrkA C-terminal domain-like"/>
    <property type="match status" value="1"/>
</dbReference>
<dbReference type="EMBL" id="ATBP01000051">
    <property type="protein sequence ID" value="ETR73574.1"/>
    <property type="molecule type" value="Genomic_DNA"/>
</dbReference>
<keyword evidence="5 6" id="KW-0472">Membrane</keyword>
<dbReference type="Gene3D" id="3.30.70.1450">
    <property type="entry name" value="Regulator of K+ conductance, C-terminal domain"/>
    <property type="match status" value="1"/>
</dbReference>
<evidence type="ECO:0000256" key="1">
    <source>
        <dbReference type="ARBA" id="ARBA00004141"/>
    </source>
</evidence>
<evidence type="ECO:0000313" key="9">
    <source>
        <dbReference type="EMBL" id="ETR73574.1"/>
    </source>
</evidence>
<dbReference type="PROSITE" id="PS51094">
    <property type="entry name" value="PTS_EIIA_TYPE_2"/>
    <property type="match status" value="1"/>
</dbReference>
<dbReference type="InterPro" id="IPR002178">
    <property type="entry name" value="PTS_EIIA_type-2_dom"/>
</dbReference>
<accession>A0A1V1PFL1</accession>
<feature type="domain" description="PTS EIIA type-2" evidence="7">
    <location>
        <begin position="679"/>
        <end position="821"/>
    </location>
</feature>
<dbReference type="Pfam" id="PF00999">
    <property type="entry name" value="Na_H_Exchanger"/>
    <property type="match status" value="1"/>
</dbReference>
<evidence type="ECO:0000256" key="2">
    <source>
        <dbReference type="ARBA" id="ARBA00022538"/>
    </source>
</evidence>
<organism evidence="9 10">
    <name type="scientific">Candidatus Magnetoglobus multicellularis str. Araruama</name>
    <dbReference type="NCBI Taxonomy" id="890399"/>
    <lineage>
        <taxon>Bacteria</taxon>
        <taxon>Pseudomonadati</taxon>
        <taxon>Thermodesulfobacteriota</taxon>
        <taxon>Desulfobacteria</taxon>
        <taxon>Desulfobacterales</taxon>
        <taxon>Desulfobacteraceae</taxon>
        <taxon>Candidatus Magnetoglobus</taxon>
    </lineage>
</organism>
<name>A0A1V1PFL1_9BACT</name>
<dbReference type="Gene3D" id="3.40.50.720">
    <property type="entry name" value="NAD(P)-binding Rossmann-like Domain"/>
    <property type="match status" value="1"/>
</dbReference>
<feature type="transmembrane region" description="Helical" evidence="6">
    <location>
        <begin position="256"/>
        <end position="277"/>
    </location>
</feature>
<evidence type="ECO:0000313" key="10">
    <source>
        <dbReference type="Proteomes" id="UP000189670"/>
    </source>
</evidence>
<dbReference type="Proteomes" id="UP000189670">
    <property type="component" value="Unassembled WGS sequence"/>
</dbReference>
<gene>
    <name evidence="9" type="ORF">OMM_00859</name>
</gene>
<dbReference type="Pfam" id="PF02080">
    <property type="entry name" value="TrkA_C"/>
    <property type="match status" value="1"/>
</dbReference>
<evidence type="ECO:0000256" key="6">
    <source>
        <dbReference type="SAM" id="Phobius"/>
    </source>
</evidence>
<evidence type="ECO:0000256" key="4">
    <source>
        <dbReference type="ARBA" id="ARBA00022989"/>
    </source>
</evidence>
<dbReference type="InterPro" id="IPR006153">
    <property type="entry name" value="Cation/H_exchanger_TM"/>
</dbReference>
<dbReference type="SUPFAM" id="SSF55804">
    <property type="entry name" value="Phoshotransferase/anion transport protein"/>
    <property type="match status" value="1"/>
</dbReference>
<feature type="transmembrane region" description="Helical" evidence="6">
    <location>
        <begin position="323"/>
        <end position="346"/>
    </location>
</feature>
<keyword evidence="2" id="KW-0633">Potassium transport</keyword>